<dbReference type="EMBL" id="BLIN01000005">
    <property type="protein sequence ID" value="GFE10581.1"/>
    <property type="molecule type" value="Genomic_DNA"/>
</dbReference>
<evidence type="ECO:0000313" key="7">
    <source>
        <dbReference type="Proteomes" id="UP000435837"/>
    </source>
</evidence>
<dbReference type="OrthoDB" id="4074025at2"/>
<evidence type="ECO:0000256" key="4">
    <source>
        <dbReference type="ARBA" id="ARBA00023033"/>
    </source>
</evidence>
<accession>A0A640SJS1</accession>
<keyword evidence="3" id="KW-0560">Oxidoreductase</keyword>
<keyword evidence="4" id="KW-0503">Monooxygenase</keyword>
<keyword evidence="1" id="KW-0285">Flavoprotein</keyword>
<dbReference type="GO" id="GO:0008726">
    <property type="term" value="F:alkanesulfonate monooxygenase activity"/>
    <property type="evidence" value="ECO:0007669"/>
    <property type="project" value="TreeGrafter"/>
</dbReference>
<dbReference type="InterPro" id="IPR019921">
    <property type="entry name" value="Lucif-like_OxRdtase_Rv2161c"/>
</dbReference>
<name>A0A640SJS1_9ACTN</name>
<evidence type="ECO:0000259" key="5">
    <source>
        <dbReference type="Pfam" id="PF00296"/>
    </source>
</evidence>
<organism evidence="6 7">
    <name type="scientific">Streptomyces caniferus</name>
    <dbReference type="NCBI Taxonomy" id="285557"/>
    <lineage>
        <taxon>Bacteria</taxon>
        <taxon>Bacillati</taxon>
        <taxon>Actinomycetota</taxon>
        <taxon>Actinomycetes</taxon>
        <taxon>Kitasatosporales</taxon>
        <taxon>Streptomycetaceae</taxon>
        <taxon>Streptomyces</taxon>
    </lineage>
</organism>
<dbReference type="InterPro" id="IPR036661">
    <property type="entry name" value="Luciferase-like_sf"/>
</dbReference>
<dbReference type="RefSeq" id="WP_159481415.1">
    <property type="nucleotide sequence ID" value="NZ_BAAATH010000018.1"/>
</dbReference>
<dbReference type="SUPFAM" id="SSF51679">
    <property type="entry name" value="Bacterial luciferase-like"/>
    <property type="match status" value="1"/>
</dbReference>
<dbReference type="Proteomes" id="UP000435837">
    <property type="component" value="Unassembled WGS sequence"/>
</dbReference>
<evidence type="ECO:0000256" key="3">
    <source>
        <dbReference type="ARBA" id="ARBA00023002"/>
    </source>
</evidence>
<evidence type="ECO:0000256" key="2">
    <source>
        <dbReference type="ARBA" id="ARBA00022643"/>
    </source>
</evidence>
<evidence type="ECO:0000313" key="6">
    <source>
        <dbReference type="EMBL" id="GFE10581.1"/>
    </source>
</evidence>
<comment type="caution">
    <text evidence="6">The sequence shown here is derived from an EMBL/GenBank/DDBJ whole genome shotgun (WGS) entry which is preliminary data.</text>
</comment>
<keyword evidence="2" id="KW-0288">FMN</keyword>
<dbReference type="GO" id="GO:0046306">
    <property type="term" value="P:alkanesulfonate catabolic process"/>
    <property type="evidence" value="ECO:0007669"/>
    <property type="project" value="TreeGrafter"/>
</dbReference>
<dbReference type="NCBIfam" id="TIGR03619">
    <property type="entry name" value="F420_Rv2161c"/>
    <property type="match status" value="1"/>
</dbReference>
<dbReference type="GeneID" id="96636340"/>
<dbReference type="AlphaFoldDB" id="A0A640SJS1"/>
<sequence length="322" mass="34649">MDSAYEAVWRPGAGRLAYGMQLPVQAQSALFAEGWEPGAGPGDLVAVAQAADRHGFAYIACCEHIAIPRRLAEAMSTVWYDPVATLAHLAAVTERVRLLSHVAVVGLKHPLVTAKQYATLDRLSGGRLILGVGAGHVREEFDALGVDFERRGAVVDEVVDALKVALGPEEFPEFAGERFTFEGLGQAPRPVQTPRPPIWVGGSSPAAVRRAAVRGDGWLPQGDRRAELPAQIGKLRRLREAAGVEEPAVIGAIAEPLYVGEPGWEAGRRTLSGAPERIAESLREYGAMGVHQIQVRFRSRSRDELTEQMSAFGSDVAPLLND</sequence>
<dbReference type="InterPro" id="IPR050172">
    <property type="entry name" value="SsuD_RutA_monooxygenase"/>
</dbReference>
<dbReference type="InterPro" id="IPR011251">
    <property type="entry name" value="Luciferase-like_dom"/>
</dbReference>
<dbReference type="PANTHER" id="PTHR42847:SF4">
    <property type="entry name" value="ALKANESULFONATE MONOOXYGENASE-RELATED"/>
    <property type="match status" value="1"/>
</dbReference>
<gene>
    <name evidence="6" type="ORF">Scani_68490</name>
</gene>
<dbReference type="Gene3D" id="3.20.20.30">
    <property type="entry name" value="Luciferase-like domain"/>
    <property type="match status" value="1"/>
</dbReference>
<feature type="domain" description="Luciferase-like" evidence="5">
    <location>
        <begin position="39"/>
        <end position="258"/>
    </location>
</feature>
<reference evidence="6 7" key="1">
    <citation type="submission" date="2019-12" db="EMBL/GenBank/DDBJ databases">
        <title>Whole genome shotgun sequence of Streptomyces caniferus NBRC 15389.</title>
        <authorList>
            <person name="Ichikawa N."/>
            <person name="Kimura A."/>
            <person name="Kitahashi Y."/>
            <person name="Komaki H."/>
            <person name="Tamura T."/>
        </authorList>
    </citation>
    <scope>NUCLEOTIDE SEQUENCE [LARGE SCALE GENOMIC DNA]</scope>
    <source>
        <strain evidence="6 7">NBRC 15389</strain>
    </source>
</reference>
<dbReference type="PANTHER" id="PTHR42847">
    <property type="entry name" value="ALKANESULFONATE MONOOXYGENASE"/>
    <property type="match status" value="1"/>
</dbReference>
<dbReference type="Pfam" id="PF00296">
    <property type="entry name" value="Bac_luciferase"/>
    <property type="match status" value="1"/>
</dbReference>
<protein>
    <submittedName>
        <fullName evidence="6">LLM class F420-dependent oxidoreductase</fullName>
    </submittedName>
</protein>
<evidence type="ECO:0000256" key="1">
    <source>
        <dbReference type="ARBA" id="ARBA00022630"/>
    </source>
</evidence>
<proteinExistence type="predicted"/>